<reference evidence="4" key="1">
    <citation type="submission" date="2021-01" db="EMBL/GenBank/DDBJ databases">
        <authorList>
            <person name="Corre E."/>
            <person name="Pelletier E."/>
            <person name="Niang G."/>
            <person name="Scheremetjew M."/>
            <person name="Finn R."/>
            <person name="Kale V."/>
            <person name="Holt S."/>
            <person name="Cochrane G."/>
            <person name="Meng A."/>
            <person name="Brown T."/>
            <person name="Cohen L."/>
        </authorList>
    </citation>
    <scope>NUCLEOTIDE SEQUENCE</scope>
    <source>
        <strain evidence="4">CCMP1381</strain>
    </source>
</reference>
<gene>
    <name evidence="4" type="ORF">DSPE1174_LOCUS3388</name>
</gene>
<dbReference type="GO" id="GO:0006629">
    <property type="term" value="P:lipid metabolic process"/>
    <property type="evidence" value="ECO:0007669"/>
    <property type="project" value="InterPro"/>
</dbReference>
<proteinExistence type="predicted"/>
<feature type="repeat" description="ANK" evidence="1">
    <location>
        <begin position="333"/>
        <end position="365"/>
    </location>
</feature>
<dbReference type="Gene3D" id="3.40.50.1820">
    <property type="entry name" value="alpha/beta hydrolase"/>
    <property type="match status" value="1"/>
</dbReference>
<organism evidence="4">
    <name type="scientific">Octactis speculum</name>
    <dbReference type="NCBI Taxonomy" id="3111310"/>
    <lineage>
        <taxon>Eukaryota</taxon>
        <taxon>Sar</taxon>
        <taxon>Stramenopiles</taxon>
        <taxon>Ochrophyta</taxon>
        <taxon>Dictyochophyceae</taxon>
        <taxon>Dictyochales</taxon>
        <taxon>Dictyochaceae</taxon>
        <taxon>Octactis</taxon>
    </lineage>
</organism>
<evidence type="ECO:0000259" key="2">
    <source>
        <dbReference type="Pfam" id="PF01764"/>
    </source>
</evidence>
<dbReference type="SUPFAM" id="SSF48403">
    <property type="entry name" value="Ankyrin repeat"/>
    <property type="match status" value="1"/>
</dbReference>
<dbReference type="SMART" id="SM00248">
    <property type="entry name" value="ANK"/>
    <property type="match status" value="2"/>
</dbReference>
<evidence type="ECO:0000256" key="1">
    <source>
        <dbReference type="PROSITE-ProRule" id="PRU00023"/>
    </source>
</evidence>
<dbReference type="Pfam" id="PF13475">
    <property type="entry name" value="DUF4116"/>
    <property type="match status" value="4"/>
</dbReference>
<evidence type="ECO:0000313" key="4">
    <source>
        <dbReference type="EMBL" id="CAD9377941.1"/>
    </source>
</evidence>
<keyword evidence="1" id="KW-0040">ANK repeat</keyword>
<dbReference type="PANTHER" id="PTHR45856">
    <property type="entry name" value="ALPHA/BETA-HYDROLASES SUPERFAMILY PROTEIN"/>
    <property type="match status" value="1"/>
</dbReference>
<feature type="domain" description="Fungal lipase-type" evidence="2">
    <location>
        <begin position="761"/>
        <end position="903"/>
    </location>
</feature>
<feature type="domain" description="DUF4116" evidence="3">
    <location>
        <begin position="30"/>
        <end position="74"/>
    </location>
</feature>
<dbReference type="InterPro" id="IPR029058">
    <property type="entry name" value="AB_hydrolase_fold"/>
</dbReference>
<sequence>MALDFLHVRRGFGHALEVASKELKQHHSYVLAAVRHNGHTLKYAPKEMQNDRSIVLAAVKESGMALVYASNALKGDIDIVLLACKEDIQALEYASSDLKSNARFFLDIVKIDGCALWYASEELKGNAVIVQEAVKQNGFALESASEEMRDNPEVVKKAVMQNGYALMYASIELKGESGIVIHAVKQNGHALKHMSKTMEKNSEISLEAVKQNGHALGSASKEMKCTPRIIFEAAKQTVHALEYVSMEMKDDLQFILLLSLEMDAEVALKFASGELKTHYRTLKHLVAHEQKGVLRSEVLLVAAYHGFIQLAAACFRGRQIFEVDQLVRYTTGNALTPLHLAARGGHVEVCRLLLRHGSPLRTKGWKTPIALAKRARQRTVVKLLNDHSIRFKPGSRGDALGRCFLDVRKVSALGWFIVPFLGVTGYLGALHSLLVVTVSEKQGQIVEDVDDSLHHQYVIEKVLGGPHALGVIISNWNDMRIRILKEALHYAEAKHLVVDVTMRELYCLATSAGPYNVGTNNCHHMVQHLFNHCVVPSKAATLPNARLARMSRAADYLGINLARIGIGCNMRGGSIMLGSQMESVDLYNDGALMLIEPNCPEEPHAYAEITCQLSMWIYEPNVDTVTIHNDSDTDINLFIASRNLKLCLKPGCKTKVQQSSQNTTENPVNDDSSLLKVAVQKRRRNSRKWGQTREIFLPLFCSFVLREVSTCDDEELTADEFEVEESPDISLPPNVTVEHVTLMDGKSCLQWAILTSTQAIYVVFKGTKHPLDAIIDIGFLPNDENPTGLGLHAHMWGAMHQKRNHAADTIAFKLEALRQRSEWGNQENPPQLVICGHSLGGGYAVLAALDLLHRGTHLTSVVTFGAPQVLVPQYDHRLWQQLDCITKQYINEWDIIPRMPMCKNWYSDVLLPIVLSMKKGPLQIRFSKKHMEKLNKGVSNFVEQMADVCAGYDSVGALLFVSIQSSEAHQMSSSPANKDARLEFLSKVPPSTGLFLIDLHKLYLSVIRNLRRYPAN</sequence>
<protein>
    <recommendedName>
        <fullName evidence="5">Fungal lipase-like domain-containing protein</fullName>
    </recommendedName>
</protein>
<name>A0A7S2AUD3_9STRA</name>
<dbReference type="InterPro" id="IPR002110">
    <property type="entry name" value="Ankyrin_rpt"/>
</dbReference>
<evidence type="ECO:0000259" key="3">
    <source>
        <dbReference type="Pfam" id="PF13475"/>
    </source>
</evidence>
<dbReference type="PANTHER" id="PTHR45856:SF23">
    <property type="entry name" value="FUNGAL LIPASE-LIKE DOMAIN-CONTAINING PROTEIN"/>
    <property type="match status" value="1"/>
</dbReference>
<dbReference type="PROSITE" id="PS50297">
    <property type="entry name" value="ANK_REP_REGION"/>
    <property type="match status" value="1"/>
</dbReference>
<feature type="domain" description="DUF4116" evidence="3">
    <location>
        <begin position="76"/>
        <end position="124"/>
    </location>
</feature>
<evidence type="ECO:0008006" key="5">
    <source>
        <dbReference type="Google" id="ProtNLM"/>
    </source>
</evidence>
<dbReference type="InterPro" id="IPR036770">
    <property type="entry name" value="Ankyrin_rpt-contain_sf"/>
</dbReference>
<feature type="domain" description="DUF4116" evidence="3">
    <location>
        <begin position="129"/>
        <end position="174"/>
    </location>
</feature>
<dbReference type="AlphaFoldDB" id="A0A7S2AUD3"/>
<dbReference type="PROSITE" id="PS50088">
    <property type="entry name" value="ANK_REPEAT"/>
    <property type="match status" value="1"/>
</dbReference>
<dbReference type="EMBL" id="HBGS01006431">
    <property type="protein sequence ID" value="CAD9377941.1"/>
    <property type="molecule type" value="Transcribed_RNA"/>
</dbReference>
<accession>A0A7S2AUD3</accession>
<dbReference type="Gene3D" id="1.25.40.20">
    <property type="entry name" value="Ankyrin repeat-containing domain"/>
    <property type="match status" value="1"/>
</dbReference>
<dbReference type="SUPFAM" id="SSF53474">
    <property type="entry name" value="alpha/beta-Hydrolases"/>
    <property type="match status" value="1"/>
</dbReference>
<dbReference type="InterPro" id="IPR051218">
    <property type="entry name" value="Sec_MonoDiacylglyc_Lipase"/>
</dbReference>
<dbReference type="Pfam" id="PF12796">
    <property type="entry name" value="Ank_2"/>
    <property type="match status" value="1"/>
</dbReference>
<feature type="domain" description="DUF4116" evidence="3">
    <location>
        <begin position="179"/>
        <end position="224"/>
    </location>
</feature>
<dbReference type="InterPro" id="IPR002921">
    <property type="entry name" value="Fungal_lipase-type"/>
</dbReference>
<dbReference type="InterPro" id="IPR025197">
    <property type="entry name" value="DUF4116"/>
</dbReference>
<dbReference type="CDD" id="cd00519">
    <property type="entry name" value="Lipase_3"/>
    <property type="match status" value="1"/>
</dbReference>
<dbReference type="Pfam" id="PF01764">
    <property type="entry name" value="Lipase_3"/>
    <property type="match status" value="1"/>
</dbReference>